<evidence type="ECO:0000313" key="2">
    <source>
        <dbReference type="EMBL" id="SCY75018.1"/>
    </source>
</evidence>
<gene>
    <name evidence="2" type="ORF">SAMN02927916_3177</name>
</gene>
<evidence type="ECO:0008006" key="4">
    <source>
        <dbReference type="Google" id="ProtNLM"/>
    </source>
</evidence>
<protein>
    <recommendedName>
        <fullName evidence="4">ATPase AAA-type core domain-containing protein</fullName>
    </recommendedName>
</protein>
<dbReference type="Proteomes" id="UP000199307">
    <property type="component" value="Unassembled WGS sequence"/>
</dbReference>
<name>A0ABY0LWY1_9FLAO</name>
<dbReference type="RefSeq" id="WP_091133886.1">
    <property type="nucleotide sequence ID" value="NZ_FMVC01000005.1"/>
</dbReference>
<organism evidence="2 3">
    <name type="scientific">Flavobacterium anhuiense</name>
    <dbReference type="NCBI Taxonomy" id="459526"/>
    <lineage>
        <taxon>Bacteria</taxon>
        <taxon>Pseudomonadati</taxon>
        <taxon>Bacteroidota</taxon>
        <taxon>Flavobacteriia</taxon>
        <taxon>Flavobacteriales</taxon>
        <taxon>Flavobacteriaceae</taxon>
        <taxon>Flavobacterium</taxon>
    </lineage>
</organism>
<sequence>MQIHFIWIKEFNSIKEVGVNLSSKFLIHLDKNGEDYLLTIKDNPDYILDFFKEKNITNVSAIIGKNGVGKSSILKYIKNNLPKGLNGGVRDDMFVYSDFEGTSTEQYHIAYPESIPLKIIYETSVSFKEKKFDKLRFSSRIDYVDFIYYNYLLEFNEDYINFSGLQNISTSSLLLKERKRILEENQPLVIKKDLLTRTSDLDFLHMLEVSQAVVFITKMEVELPFKKPKSLRLNIDLKEDDYFVTNVEKDEDVKKLLEDLYPISLNLGDTGVKGAFVSNLLYAVFINFLITERKYSVNNPYFHTIDLKEEDTRDSYITRFFTSMKGANFLSKVDDEELMVGIPKLDNLSYIVPQFINLVTELIEKDIIMVKSETEAFFNLGENADQYFKSFQYLYIEIKGITSFLQFRWHSLSAGEQSYLSFMSRFYSLFHEESIRLQNNLIILIDEGDVGYHPEWQRMFFKNTIQFLSALFHDKKIQLIITSNTPFLTSDLPKPNVLFVEKSEDGRPVFHDKQNHNANTFAANIHTLFSDSFYMNGMLIGEYAKDKINEIIKYINDESITEPNYNYKKIIDSIGEQILRKKLLDMWFEKFGLAEKLEILKREVAEIEQKIKNKNDTGSL</sequence>
<accession>A0ABY0LWY1</accession>
<reference evidence="2 3" key="1">
    <citation type="submission" date="2016-10" db="EMBL/GenBank/DDBJ databases">
        <authorList>
            <person name="Varghese N."/>
            <person name="Submissions S."/>
        </authorList>
    </citation>
    <scope>NUCLEOTIDE SEQUENCE [LARGE SCALE GENOMIC DNA]</scope>
    <source>
        <strain evidence="2 3">CGMCC 1.6859</strain>
    </source>
</reference>
<evidence type="ECO:0000256" key="1">
    <source>
        <dbReference type="SAM" id="Coils"/>
    </source>
</evidence>
<evidence type="ECO:0000313" key="3">
    <source>
        <dbReference type="Proteomes" id="UP000199307"/>
    </source>
</evidence>
<dbReference type="EMBL" id="FMVC01000005">
    <property type="protein sequence ID" value="SCY75018.1"/>
    <property type="molecule type" value="Genomic_DNA"/>
</dbReference>
<dbReference type="InterPro" id="IPR027417">
    <property type="entry name" value="P-loop_NTPase"/>
</dbReference>
<comment type="caution">
    <text evidence="2">The sequence shown here is derived from an EMBL/GenBank/DDBJ whole genome shotgun (WGS) entry which is preliminary data.</text>
</comment>
<feature type="coiled-coil region" evidence="1">
    <location>
        <begin position="590"/>
        <end position="617"/>
    </location>
</feature>
<dbReference type="Gene3D" id="3.40.50.300">
    <property type="entry name" value="P-loop containing nucleotide triphosphate hydrolases"/>
    <property type="match status" value="1"/>
</dbReference>
<proteinExistence type="predicted"/>
<keyword evidence="3" id="KW-1185">Reference proteome</keyword>
<dbReference type="SUPFAM" id="SSF52540">
    <property type="entry name" value="P-loop containing nucleoside triphosphate hydrolases"/>
    <property type="match status" value="1"/>
</dbReference>
<keyword evidence="1" id="KW-0175">Coiled coil</keyword>